<keyword evidence="17" id="KW-1185">Reference proteome</keyword>
<evidence type="ECO:0000256" key="6">
    <source>
        <dbReference type="ARBA" id="ARBA00022882"/>
    </source>
</evidence>
<comment type="subcellular location">
    <subcellularLocation>
        <location evidence="1">Cell membrane</location>
        <topology evidence="1">Multi-pass membrane protein</topology>
    </subcellularLocation>
</comment>
<feature type="coiled-coil region" evidence="13">
    <location>
        <begin position="314"/>
        <end position="341"/>
    </location>
</feature>
<name>A0A086TL49_9FUNG</name>
<sequence length="364" mass="41977">MDNMETVHSYVVTTGDPQQHYQQLQQQCFQLQQQNLQLQQQVQHLQQNHELDHDSSIQLPQQKFEHRQPQYPDPQQVLVPLDASQGQPQLEILPSDEKLAIPPERTLSALYRTRSTPVPTHSTIAQESYGETVYDARNRAHITSYHNQYISSHPLHAQHFNQEGGSSYRNKSCIGRFRHRFCEAIESKGAHITILILTLIDIILVMLEIGASLLHLDETEEEVWYLELFSHLSLAIVSLFMLEILMKFFAFGPRYFWRGTPHWFLHLVDAVIIMTSFMLEIFLHGAGQELSSLLIVFRLWRVVKLTGTVAVEVSSHEQENAALLEVRVHELEKELGESKLRCQKLEGFTSQLRPEIEHSASSSK</sequence>
<dbReference type="SUPFAM" id="SSF81324">
    <property type="entry name" value="Voltage-gated potassium channels"/>
    <property type="match status" value="1"/>
</dbReference>
<keyword evidence="6" id="KW-0851">Voltage-gated channel</keyword>
<dbReference type="Proteomes" id="UP000243308">
    <property type="component" value="Unassembled WGS sequence"/>
</dbReference>
<dbReference type="GO" id="GO:0034702">
    <property type="term" value="C:monoatomic ion channel complex"/>
    <property type="evidence" value="ECO:0007669"/>
    <property type="project" value="UniProtKB-KW"/>
</dbReference>
<feature type="transmembrane region" description="Helical" evidence="14">
    <location>
        <begin position="194"/>
        <end position="216"/>
    </location>
</feature>
<gene>
    <name evidence="16" type="ORF">MVEG_12068</name>
</gene>
<evidence type="ECO:0000256" key="7">
    <source>
        <dbReference type="ARBA" id="ARBA00022989"/>
    </source>
</evidence>
<dbReference type="AlphaFoldDB" id="A0A086TL49"/>
<dbReference type="OrthoDB" id="427456at2759"/>
<dbReference type="GO" id="GO:0030171">
    <property type="term" value="F:voltage-gated proton channel activity"/>
    <property type="evidence" value="ECO:0007669"/>
    <property type="project" value="InterPro"/>
</dbReference>
<proteinExistence type="predicted"/>
<organism evidence="16 17">
    <name type="scientific">Podila verticillata NRRL 6337</name>
    <dbReference type="NCBI Taxonomy" id="1069443"/>
    <lineage>
        <taxon>Eukaryota</taxon>
        <taxon>Fungi</taxon>
        <taxon>Fungi incertae sedis</taxon>
        <taxon>Mucoromycota</taxon>
        <taxon>Mortierellomycotina</taxon>
        <taxon>Mortierellomycetes</taxon>
        <taxon>Mortierellales</taxon>
        <taxon>Mortierellaceae</taxon>
        <taxon>Podila</taxon>
    </lineage>
</organism>
<evidence type="ECO:0000259" key="15">
    <source>
        <dbReference type="Pfam" id="PF00520"/>
    </source>
</evidence>
<dbReference type="InterPro" id="IPR027359">
    <property type="entry name" value="Volt_channel_dom_sf"/>
</dbReference>
<accession>A0A086TL49</accession>
<evidence type="ECO:0000256" key="4">
    <source>
        <dbReference type="ARBA" id="ARBA00022475"/>
    </source>
</evidence>
<feature type="coiled-coil region" evidence="13">
    <location>
        <begin position="21"/>
        <end position="48"/>
    </location>
</feature>
<keyword evidence="10 14" id="KW-0472">Membrane</keyword>
<dbReference type="PANTHER" id="PTHR46480">
    <property type="entry name" value="F20B24.22"/>
    <property type="match status" value="1"/>
</dbReference>
<keyword evidence="5 14" id="KW-0812">Transmembrane</keyword>
<keyword evidence="7 14" id="KW-1133">Transmembrane helix</keyword>
<evidence type="ECO:0000313" key="17">
    <source>
        <dbReference type="Proteomes" id="UP000243308"/>
    </source>
</evidence>
<evidence type="ECO:0000256" key="12">
    <source>
        <dbReference type="ARBA" id="ARBA00031989"/>
    </source>
</evidence>
<feature type="domain" description="Ion transport" evidence="15">
    <location>
        <begin position="191"/>
        <end position="305"/>
    </location>
</feature>
<keyword evidence="9" id="KW-0406">Ion transport</keyword>
<evidence type="ECO:0000256" key="10">
    <source>
        <dbReference type="ARBA" id="ARBA00023136"/>
    </source>
</evidence>
<dbReference type="InterPro" id="IPR005821">
    <property type="entry name" value="Ion_trans_dom"/>
</dbReference>
<evidence type="ECO:0000256" key="5">
    <source>
        <dbReference type="ARBA" id="ARBA00022692"/>
    </source>
</evidence>
<evidence type="ECO:0000256" key="3">
    <source>
        <dbReference type="ARBA" id="ARBA00022448"/>
    </source>
</evidence>
<evidence type="ECO:0000256" key="13">
    <source>
        <dbReference type="SAM" id="Coils"/>
    </source>
</evidence>
<keyword evidence="11" id="KW-0407">Ion channel</keyword>
<evidence type="ECO:0000313" key="16">
    <source>
        <dbReference type="EMBL" id="KFH62676.1"/>
    </source>
</evidence>
<feature type="transmembrane region" description="Helical" evidence="14">
    <location>
        <begin position="228"/>
        <end position="251"/>
    </location>
</feature>
<feature type="transmembrane region" description="Helical" evidence="14">
    <location>
        <begin position="263"/>
        <end position="283"/>
    </location>
</feature>
<evidence type="ECO:0000256" key="8">
    <source>
        <dbReference type="ARBA" id="ARBA00023054"/>
    </source>
</evidence>
<dbReference type="Gene3D" id="1.20.120.350">
    <property type="entry name" value="Voltage-gated potassium channels. Chain C"/>
    <property type="match status" value="1"/>
</dbReference>
<keyword evidence="3" id="KW-0813">Transport</keyword>
<dbReference type="InterPro" id="IPR031846">
    <property type="entry name" value="Hvcn1"/>
</dbReference>
<protein>
    <recommendedName>
        <fullName evidence="2">Voltage-gated hydrogen channel 1</fullName>
    </recommendedName>
    <alternativeName>
        <fullName evidence="12">Hydrogen voltage-gated channel 1</fullName>
    </alternativeName>
</protein>
<keyword evidence="8 13" id="KW-0175">Coiled coil</keyword>
<dbReference type="EMBL" id="KN042431">
    <property type="protein sequence ID" value="KFH62676.1"/>
    <property type="molecule type" value="Genomic_DNA"/>
</dbReference>
<evidence type="ECO:0000256" key="14">
    <source>
        <dbReference type="SAM" id="Phobius"/>
    </source>
</evidence>
<evidence type="ECO:0000256" key="11">
    <source>
        <dbReference type="ARBA" id="ARBA00023303"/>
    </source>
</evidence>
<keyword evidence="4" id="KW-1003">Cell membrane</keyword>
<dbReference type="PANTHER" id="PTHR46480:SF1">
    <property type="entry name" value="VOLTAGE-GATED HYDROGEN CHANNEL 1"/>
    <property type="match status" value="1"/>
</dbReference>
<dbReference type="GO" id="GO:0005886">
    <property type="term" value="C:plasma membrane"/>
    <property type="evidence" value="ECO:0007669"/>
    <property type="project" value="UniProtKB-SubCell"/>
</dbReference>
<dbReference type="Pfam" id="PF00520">
    <property type="entry name" value="Ion_trans"/>
    <property type="match status" value="1"/>
</dbReference>
<reference evidence="16 17" key="1">
    <citation type="submission" date="2011-02" db="EMBL/GenBank/DDBJ databases">
        <title>The Genome Sequence of Mortierella verticillata NRRL 6337.</title>
        <authorList>
            <consortium name="The Broad Institute Genome Sequencing Platform"/>
            <person name="Russ C."/>
            <person name="Cuomo C."/>
            <person name="Burger G."/>
            <person name="Gray M.W."/>
            <person name="Holland P.W.H."/>
            <person name="King N."/>
            <person name="Lang F.B.F."/>
            <person name="Roger A.J."/>
            <person name="Ruiz-Trillo I."/>
            <person name="Young S.K."/>
            <person name="Zeng Q."/>
            <person name="Gargeya S."/>
            <person name="Alvarado L."/>
            <person name="Berlin A."/>
            <person name="Chapman S.B."/>
            <person name="Chen Z."/>
            <person name="Freedman E."/>
            <person name="Gellesch M."/>
            <person name="Goldberg J."/>
            <person name="Griggs A."/>
            <person name="Gujja S."/>
            <person name="Heilman E."/>
            <person name="Heiman D."/>
            <person name="Howarth C."/>
            <person name="Mehta T."/>
            <person name="Neiman D."/>
            <person name="Pearson M."/>
            <person name="Roberts A."/>
            <person name="Saif S."/>
            <person name="Shea T."/>
            <person name="Shenoy N."/>
            <person name="Sisk P."/>
            <person name="Stolte C."/>
            <person name="Sykes S."/>
            <person name="White J."/>
            <person name="Yandava C."/>
            <person name="Haas B."/>
            <person name="Nusbaum C."/>
            <person name="Birren B."/>
        </authorList>
    </citation>
    <scope>NUCLEOTIDE SEQUENCE [LARGE SCALE GENOMIC DNA]</scope>
    <source>
        <strain evidence="16 17">NRRL 6337</strain>
    </source>
</reference>
<evidence type="ECO:0000256" key="9">
    <source>
        <dbReference type="ARBA" id="ARBA00023065"/>
    </source>
</evidence>
<evidence type="ECO:0000256" key="1">
    <source>
        <dbReference type="ARBA" id="ARBA00004651"/>
    </source>
</evidence>
<evidence type="ECO:0000256" key="2">
    <source>
        <dbReference type="ARBA" id="ARBA00015897"/>
    </source>
</evidence>